<evidence type="ECO:0000313" key="2">
    <source>
        <dbReference type="Proteomes" id="UP000029643"/>
    </source>
</evidence>
<dbReference type="Proteomes" id="UP000029643">
    <property type="component" value="Unassembled WGS sequence"/>
</dbReference>
<gene>
    <name evidence="1" type="ORF">JCM19274_5524</name>
</gene>
<protein>
    <submittedName>
        <fullName evidence="1">Uncharacterized protein</fullName>
    </submittedName>
</protein>
<dbReference type="EMBL" id="BBNU01000001">
    <property type="protein sequence ID" value="GAL77811.1"/>
    <property type="molecule type" value="Genomic_DNA"/>
</dbReference>
<proteinExistence type="predicted"/>
<sequence>MVNLEDQLKNPVWYSLKETHKKLAVVSDGGYNFITTRFARLGGLFSMKQKRPKLQVSM</sequence>
<dbReference type="RefSeq" id="WP_227805340.1">
    <property type="nucleotide sequence ID" value="NZ_BBNU01000001.1"/>
</dbReference>
<accession>A0A090WLD0</accession>
<evidence type="ECO:0000313" key="1">
    <source>
        <dbReference type="EMBL" id="GAL77811.1"/>
    </source>
</evidence>
<organism evidence="1 2">
    <name type="scientific">Algibacter lectus</name>
    <dbReference type="NCBI Taxonomy" id="221126"/>
    <lineage>
        <taxon>Bacteria</taxon>
        <taxon>Pseudomonadati</taxon>
        <taxon>Bacteroidota</taxon>
        <taxon>Flavobacteriia</taxon>
        <taxon>Flavobacteriales</taxon>
        <taxon>Flavobacteriaceae</taxon>
        <taxon>Algibacter</taxon>
    </lineage>
</organism>
<dbReference type="AlphaFoldDB" id="A0A090WLD0"/>
<reference evidence="1 2" key="1">
    <citation type="journal article" date="2014" name="Genome Announc.">
        <title>Draft Genome Sequences of Marine Flavobacterium Algibacter lectus Strains SS8 and NR4.</title>
        <authorList>
            <person name="Takatani N."/>
            <person name="Nakanishi M."/>
            <person name="Meirelles P."/>
            <person name="Mino S."/>
            <person name="Suda W."/>
            <person name="Oshima K."/>
            <person name="Hattori M."/>
            <person name="Ohkuma M."/>
            <person name="Hosokawa M."/>
            <person name="Miyashita K."/>
            <person name="Thompson F.L."/>
            <person name="Niwa A."/>
            <person name="Sawabe T."/>
            <person name="Sawabe T."/>
        </authorList>
    </citation>
    <scope>NUCLEOTIDE SEQUENCE [LARGE SCALE GENOMIC DNA]</scope>
    <source>
        <strain evidence="2">JCM19274</strain>
    </source>
</reference>
<comment type="caution">
    <text evidence="1">The sequence shown here is derived from an EMBL/GenBank/DDBJ whole genome shotgun (WGS) entry which is preliminary data.</text>
</comment>
<name>A0A090WLD0_9FLAO</name>